<protein>
    <recommendedName>
        <fullName evidence="2">CARDB domain-containing protein</fullName>
    </recommendedName>
</protein>
<organism evidence="1">
    <name type="scientific">marine sediment metagenome</name>
    <dbReference type="NCBI Taxonomy" id="412755"/>
    <lineage>
        <taxon>unclassified sequences</taxon>
        <taxon>metagenomes</taxon>
        <taxon>ecological metagenomes</taxon>
    </lineage>
</organism>
<reference evidence="1" key="1">
    <citation type="journal article" date="2014" name="Front. Microbiol.">
        <title>High frequency of phylogenetically diverse reductive dehalogenase-homologous genes in deep subseafloor sedimentary metagenomes.</title>
        <authorList>
            <person name="Kawai M."/>
            <person name="Futagami T."/>
            <person name="Toyoda A."/>
            <person name="Takaki Y."/>
            <person name="Nishi S."/>
            <person name="Hori S."/>
            <person name="Arai W."/>
            <person name="Tsubouchi T."/>
            <person name="Morono Y."/>
            <person name="Uchiyama I."/>
            <person name="Ito T."/>
            <person name="Fujiyama A."/>
            <person name="Inagaki F."/>
            <person name="Takami H."/>
        </authorList>
    </citation>
    <scope>NUCLEOTIDE SEQUENCE</scope>
    <source>
        <strain evidence="1">Expedition CK06-06</strain>
    </source>
</reference>
<gene>
    <name evidence="1" type="ORF">S01H1_45015</name>
</gene>
<accession>X0VL05</accession>
<name>X0VL05_9ZZZZ</name>
<evidence type="ECO:0000313" key="1">
    <source>
        <dbReference type="EMBL" id="GAG11882.1"/>
    </source>
</evidence>
<proteinExistence type="predicted"/>
<dbReference type="EMBL" id="BARS01028737">
    <property type="protein sequence ID" value="GAG11882.1"/>
    <property type="molecule type" value="Genomic_DNA"/>
</dbReference>
<evidence type="ECO:0008006" key="2">
    <source>
        <dbReference type="Google" id="ProtNLM"/>
    </source>
</evidence>
<feature type="non-terminal residue" evidence="1">
    <location>
        <position position="1"/>
    </location>
</feature>
<sequence length="259" mass="29581">PDPEFLVQSHSLDAFAITDQCIEYTFPKTWQAMEGIYYFEFWILVEDDCHYAFNCSQANRWDTTVIVGDYVDLIILNNDLNKNDFLEGQTLTADCNVTNDGTIDATDVPFTFSIYDKVIDIPVMDFLEDYEDLEDAETIGDWHWFWYQSDSQVKWWNITDFASSSPIKSFTNMIDATLAPPTGNEKQGIVTPMIDWWVGDPVKVDFKCKIMYNLDYMVDGGVYPTLECESTNKFAPFGLSTGTPVAGEFFWGNTGGAWD</sequence>
<comment type="caution">
    <text evidence="1">The sequence shown here is derived from an EMBL/GenBank/DDBJ whole genome shotgun (WGS) entry which is preliminary data.</text>
</comment>
<dbReference type="AlphaFoldDB" id="X0VL05"/>